<accession>A0A1W1ZYV5</accession>
<dbReference type="RefSeq" id="WP_084286754.1">
    <property type="nucleotide sequence ID" value="NZ_FWYB01000001.1"/>
</dbReference>
<evidence type="ECO:0000313" key="1">
    <source>
        <dbReference type="EMBL" id="SMC53382.1"/>
    </source>
</evidence>
<dbReference type="AlphaFoldDB" id="A0A1W1ZYV5"/>
<dbReference type="STRING" id="475255.SAMN04488101_101152"/>
<keyword evidence="2" id="KW-1185">Reference proteome</keyword>
<evidence type="ECO:0000313" key="2">
    <source>
        <dbReference type="Proteomes" id="UP000192678"/>
    </source>
</evidence>
<dbReference type="Proteomes" id="UP000192678">
    <property type="component" value="Unassembled WGS sequence"/>
</dbReference>
<evidence type="ECO:0008006" key="3">
    <source>
        <dbReference type="Google" id="ProtNLM"/>
    </source>
</evidence>
<protein>
    <recommendedName>
        <fullName evidence="3">Concanavalin A-like lectin/glucanases superfamily protein</fullName>
    </recommendedName>
</protein>
<proteinExistence type="predicted"/>
<reference evidence="1 2" key="1">
    <citation type="submission" date="2017-04" db="EMBL/GenBank/DDBJ databases">
        <authorList>
            <person name="Afonso C.L."/>
            <person name="Miller P.J."/>
            <person name="Scott M.A."/>
            <person name="Spackman E."/>
            <person name="Goraichik I."/>
            <person name="Dimitrov K.M."/>
            <person name="Suarez D.L."/>
            <person name="Swayne D.E."/>
        </authorList>
    </citation>
    <scope>NUCLEOTIDE SEQUENCE [LARGE SCALE GENOMIC DNA]</scope>
    <source>
        <strain evidence="1 2">DSM 19625</strain>
    </source>
</reference>
<organism evidence="1 2">
    <name type="scientific">Pedobacter nyackensis</name>
    <dbReference type="NCBI Taxonomy" id="475255"/>
    <lineage>
        <taxon>Bacteria</taxon>
        <taxon>Pseudomonadati</taxon>
        <taxon>Bacteroidota</taxon>
        <taxon>Sphingobacteriia</taxon>
        <taxon>Sphingobacteriales</taxon>
        <taxon>Sphingobacteriaceae</taxon>
        <taxon>Pedobacter</taxon>
    </lineage>
</organism>
<name>A0A1W1ZYV5_9SPHI</name>
<dbReference type="EMBL" id="FWYB01000001">
    <property type="protein sequence ID" value="SMC53382.1"/>
    <property type="molecule type" value="Genomic_DNA"/>
</dbReference>
<gene>
    <name evidence="1" type="ORF">SAMN04488101_101152</name>
</gene>
<sequence length="373" mass="40867">MALRKGTITEGGKKINWSETTTGIDYADGKTATPSPRNMDAKIAYKSATDIIVIPEQPPIPTIKVDHIYLASEALNSAGKKAVNGDSIQVIPDSVGGLPLKYAGVAAPILTGKPPVIWNGEILFDNEPHTLFNSNRFDRLVNYPYEETLVLRVVPGTGYEQFQNDWNNDLSIGDSGGSLRAGDADVNTQTFLSSKYDFFKVMVIHVLAESGKQTMWLNGKNIGSIPSRTTSRKLLNSVGVNTNNAQWNFIAKYVKLSKFNDEERAEHIASVLAEFKQGTNPSAPFARNINISKDAVYTAKYDYNGSLPQDVSKTQYRWLGLDSGGLGAVKILGTEQTLPLTSAAGFLNLRVEVKVFNIDGDSFRYVSMPFTQK</sequence>